<protein>
    <submittedName>
        <fullName evidence="1">Uncharacterized protein</fullName>
    </submittedName>
</protein>
<comment type="caution">
    <text evidence="1">The sequence shown here is derived from an EMBL/GenBank/DDBJ whole genome shotgun (WGS) entry which is preliminary data.</text>
</comment>
<keyword evidence="2" id="KW-1185">Reference proteome</keyword>
<reference evidence="1 2" key="1">
    <citation type="submission" date="2012-12" db="EMBL/GenBank/DDBJ databases">
        <title>Genome assembly of Fulvivirga imtechensis AK7.</title>
        <authorList>
            <person name="Nupur N."/>
            <person name="Khatri I."/>
            <person name="Kumar R."/>
            <person name="Subramanian S."/>
            <person name="Pinnaka A."/>
        </authorList>
    </citation>
    <scope>NUCLEOTIDE SEQUENCE [LARGE SCALE GENOMIC DNA]</scope>
    <source>
        <strain evidence="1 2">AK7</strain>
    </source>
</reference>
<dbReference type="EMBL" id="AMZN01000006">
    <property type="protein sequence ID" value="ELR73333.1"/>
    <property type="molecule type" value="Genomic_DNA"/>
</dbReference>
<dbReference type="Proteomes" id="UP000011135">
    <property type="component" value="Unassembled WGS sequence"/>
</dbReference>
<organism evidence="1 2">
    <name type="scientific">Fulvivirga imtechensis AK7</name>
    <dbReference type="NCBI Taxonomy" id="1237149"/>
    <lineage>
        <taxon>Bacteria</taxon>
        <taxon>Pseudomonadati</taxon>
        <taxon>Bacteroidota</taxon>
        <taxon>Cytophagia</taxon>
        <taxon>Cytophagales</taxon>
        <taxon>Fulvivirgaceae</taxon>
        <taxon>Fulvivirga</taxon>
    </lineage>
</organism>
<dbReference type="AlphaFoldDB" id="L8JYU0"/>
<gene>
    <name evidence="1" type="ORF">C900_04185</name>
</gene>
<evidence type="ECO:0000313" key="1">
    <source>
        <dbReference type="EMBL" id="ELR73333.1"/>
    </source>
</evidence>
<evidence type="ECO:0000313" key="2">
    <source>
        <dbReference type="Proteomes" id="UP000011135"/>
    </source>
</evidence>
<sequence length="42" mass="4893">MAVVKSFLFKKQKITKLYREVHTLIRLANTHETVISEAAHCH</sequence>
<name>L8JYU0_9BACT</name>
<accession>L8JYU0</accession>
<proteinExistence type="predicted"/>
<dbReference type="STRING" id="1237149.C900_04185"/>